<evidence type="ECO:0000256" key="2">
    <source>
        <dbReference type="ARBA" id="ARBA00011003"/>
    </source>
</evidence>
<dbReference type="Gene3D" id="3.40.50.300">
    <property type="entry name" value="P-loop containing nucleotide triphosphate hydrolases"/>
    <property type="match status" value="1"/>
</dbReference>
<name>A0A6G0X2K6_9STRA</name>
<dbReference type="GO" id="GO:0000448">
    <property type="term" value="P:cleavage in ITS2 between 5.8S rRNA and LSU-rRNA of tricistronic rRNA transcript (SSU-rRNA, 5.8S rRNA, LSU-rRNA)"/>
    <property type="evidence" value="ECO:0007669"/>
    <property type="project" value="TreeGrafter"/>
</dbReference>
<sequence length="598" mass="65724">MTDKTDQGAMQQLMAAYCATDDKIACLPSKRHFVIGMELNEKLVGAGMVHLRVFQGEVSILGYNVPRGIYFDLFSPRWSNLMAIQASDTSTAPFQAPCSNLTVKRWKLTHNDPIDPTDEAAADTLAQEIAMRFPIVLVLRAMHLTYGNLSSYFDATALSDALPGFRIIRHKEVNVEKLKSKKLKTASDAHTDALTVFSSITTIEPHPVKEILVPPSWTSSVASILESFGESNRKVLVCGAKGVGKSTFSRYLVNRLLNVHRVVAYLDTDVGQPELAAPGVLSLHFITTPLLGPGYTHLQPAFRSYFFGFSSPKADPTLYMNGVEALVAAYASHDTSIPLVINTDGWIKSMGYDLLNATLTATSPAHVVQVVALSKAKSFDVPISSEWTLHPIEMWDADPPQPTRSSKELRQFRLHAYFLGDVPVPDNVSLVNVHCTSEQTRYGRLLSTIYPQQVPYRVPFANVALRFSGASVPPSQVLHVLNGSVVGLCIHPHDVKPANDGPLVILDNPMVPCVGHGIVRSIDVERREYHIVTPVPPKILQHVNLLVRGHISLAFQLLDQSAVYGHTPYVVIDVLPAEGTGASLMESRNNLKRKKEMT</sequence>
<accession>A0A6G0X2K6</accession>
<dbReference type="EMBL" id="VJMJ01000117">
    <property type="protein sequence ID" value="KAF0734133.1"/>
    <property type="molecule type" value="Genomic_DNA"/>
</dbReference>
<evidence type="ECO:0000259" key="10">
    <source>
        <dbReference type="Pfam" id="PF16575"/>
    </source>
</evidence>
<dbReference type="InterPro" id="IPR057573">
    <property type="entry name" value="NOL9_N"/>
</dbReference>
<dbReference type="VEuPathDB" id="FungiDB:AeMF1_018883"/>
<reference evidence="13 14" key="1">
    <citation type="submission" date="2019-07" db="EMBL/GenBank/DDBJ databases">
        <title>Genomics analysis of Aphanomyces spp. identifies a new class of oomycete effector associated with host adaptation.</title>
        <authorList>
            <person name="Gaulin E."/>
        </authorList>
    </citation>
    <scope>NUCLEOTIDE SEQUENCE [LARGE SCALE GENOMIC DNA]</scope>
    <source>
        <strain evidence="13 14">ATCC 201684</strain>
    </source>
</reference>
<dbReference type="InterPro" id="IPR045116">
    <property type="entry name" value="Clp1/Grc3"/>
</dbReference>
<dbReference type="GO" id="GO:0051731">
    <property type="term" value="F:polynucleotide 5'-hydroxyl-kinase activity"/>
    <property type="evidence" value="ECO:0007669"/>
    <property type="project" value="InterPro"/>
</dbReference>
<organism evidence="13 14">
    <name type="scientific">Aphanomyces euteiches</name>
    <dbReference type="NCBI Taxonomy" id="100861"/>
    <lineage>
        <taxon>Eukaryota</taxon>
        <taxon>Sar</taxon>
        <taxon>Stramenopiles</taxon>
        <taxon>Oomycota</taxon>
        <taxon>Saprolegniomycetes</taxon>
        <taxon>Saprolegniales</taxon>
        <taxon>Verrucalvaceae</taxon>
        <taxon>Aphanomyces</taxon>
    </lineage>
</organism>
<proteinExistence type="inferred from homology"/>
<keyword evidence="14" id="KW-1185">Reference proteome</keyword>
<dbReference type="PANTHER" id="PTHR12755:SF3">
    <property type="entry name" value="POLYNUCLEOTIDE 5'-HYDROXYL-KINASE NOL9"/>
    <property type="match status" value="1"/>
</dbReference>
<dbReference type="Pfam" id="PF16575">
    <property type="entry name" value="CLP1_P"/>
    <property type="match status" value="1"/>
</dbReference>
<keyword evidence="4" id="KW-0808">Transferase</keyword>
<evidence type="ECO:0000256" key="4">
    <source>
        <dbReference type="ARBA" id="ARBA00022679"/>
    </source>
</evidence>
<comment type="caution">
    <text evidence="13">The sequence shown here is derived from an EMBL/GenBank/DDBJ whole genome shotgun (WGS) entry which is preliminary data.</text>
</comment>
<evidence type="ECO:0000256" key="6">
    <source>
        <dbReference type="ARBA" id="ARBA00022777"/>
    </source>
</evidence>
<keyword evidence="5" id="KW-0547">Nucleotide-binding</keyword>
<dbReference type="Proteomes" id="UP000481153">
    <property type="component" value="Unassembled WGS sequence"/>
</dbReference>
<feature type="domain" description="NOL9 N-terminal" evidence="11">
    <location>
        <begin position="26"/>
        <end position="92"/>
    </location>
</feature>
<evidence type="ECO:0000256" key="7">
    <source>
        <dbReference type="ARBA" id="ARBA00022840"/>
    </source>
</evidence>
<evidence type="ECO:0000256" key="1">
    <source>
        <dbReference type="ARBA" id="ARBA00004604"/>
    </source>
</evidence>
<feature type="domain" description="NOL9 C-terminal" evidence="12">
    <location>
        <begin position="454"/>
        <end position="553"/>
    </location>
</feature>
<dbReference type="AlphaFoldDB" id="A0A6G0X2K6"/>
<dbReference type="InterPro" id="IPR057570">
    <property type="entry name" value="NOL9_C"/>
</dbReference>
<evidence type="ECO:0000313" key="13">
    <source>
        <dbReference type="EMBL" id="KAF0734133.1"/>
    </source>
</evidence>
<dbReference type="GO" id="GO:0005524">
    <property type="term" value="F:ATP binding"/>
    <property type="evidence" value="ECO:0007669"/>
    <property type="project" value="UniProtKB-KW"/>
</dbReference>
<evidence type="ECO:0000259" key="11">
    <source>
        <dbReference type="Pfam" id="PF24419"/>
    </source>
</evidence>
<dbReference type="InterPro" id="IPR032319">
    <property type="entry name" value="CLP1_P"/>
</dbReference>
<comment type="subcellular location">
    <subcellularLocation>
        <location evidence="1">Nucleus</location>
        <location evidence="1">Nucleolus</location>
    </subcellularLocation>
</comment>
<evidence type="ECO:0000256" key="5">
    <source>
        <dbReference type="ARBA" id="ARBA00022741"/>
    </source>
</evidence>
<dbReference type="PANTHER" id="PTHR12755">
    <property type="entry name" value="CLEAVAGE/POLYADENYLATION FACTOR IA SUBUNIT CLP1P"/>
    <property type="match status" value="1"/>
</dbReference>
<feature type="domain" description="Clp1 P-loop" evidence="10">
    <location>
        <begin position="239"/>
        <end position="418"/>
    </location>
</feature>
<evidence type="ECO:0000256" key="8">
    <source>
        <dbReference type="ARBA" id="ARBA00023242"/>
    </source>
</evidence>
<comment type="similarity">
    <text evidence="2">Belongs to the Clp1 family. NOL9/GRC3 subfamily.</text>
</comment>
<keyword evidence="6" id="KW-0418">Kinase</keyword>
<dbReference type="InterPro" id="IPR027417">
    <property type="entry name" value="P-loop_NTPase"/>
</dbReference>
<evidence type="ECO:0000256" key="3">
    <source>
        <dbReference type="ARBA" id="ARBA00022552"/>
    </source>
</evidence>
<dbReference type="GO" id="GO:0005730">
    <property type="term" value="C:nucleolus"/>
    <property type="evidence" value="ECO:0007669"/>
    <property type="project" value="UniProtKB-SubCell"/>
</dbReference>
<dbReference type="Pfam" id="PF24419">
    <property type="entry name" value="Cupin_NOL9"/>
    <property type="match status" value="1"/>
</dbReference>
<protein>
    <recommendedName>
        <fullName evidence="9">Polynucleotide 5'-hydroxyl-kinase NOL9</fullName>
    </recommendedName>
</protein>
<dbReference type="Pfam" id="PF25467">
    <property type="entry name" value="NOL9_C"/>
    <property type="match status" value="1"/>
</dbReference>
<keyword evidence="8" id="KW-0539">Nucleus</keyword>
<evidence type="ECO:0000256" key="9">
    <source>
        <dbReference type="ARBA" id="ARBA00071212"/>
    </source>
</evidence>
<dbReference type="SUPFAM" id="SSF52540">
    <property type="entry name" value="P-loop containing nucleoside triphosphate hydrolases"/>
    <property type="match status" value="1"/>
</dbReference>
<keyword evidence="7" id="KW-0067">ATP-binding</keyword>
<evidence type="ECO:0000259" key="12">
    <source>
        <dbReference type="Pfam" id="PF25467"/>
    </source>
</evidence>
<evidence type="ECO:0000313" key="14">
    <source>
        <dbReference type="Proteomes" id="UP000481153"/>
    </source>
</evidence>
<keyword evidence="3" id="KW-0698">rRNA processing</keyword>
<gene>
    <name evidence="13" type="ORF">Ae201684_009001</name>
</gene>